<sequence length="25" mass="2970">MVYHLVIQVKVAFIVQRKEIQKSLV</sequence>
<comment type="caution">
    <text evidence="2">The sequence shown here is derived from an EMBL/GenBank/DDBJ whole genome shotgun (WGS) entry which is preliminary data.</text>
</comment>
<protein>
    <recommendedName>
        <fullName evidence="1">NERD domain-containing protein</fullName>
    </recommendedName>
</protein>
<evidence type="ECO:0000313" key="2">
    <source>
        <dbReference type="EMBL" id="MBA0791170.1"/>
    </source>
</evidence>
<keyword evidence="3" id="KW-1185">Reference proteome</keyword>
<dbReference type="PROSITE" id="PS50965">
    <property type="entry name" value="NERD"/>
    <property type="match status" value="1"/>
</dbReference>
<proteinExistence type="predicted"/>
<feature type="domain" description="NERD" evidence="1">
    <location>
        <begin position="1"/>
        <end position="25"/>
    </location>
</feature>
<evidence type="ECO:0000259" key="1">
    <source>
        <dbReference type="PROSITE" id="PS50965"/>
    </source>
</evidence>
<reference evidence="2 3" key="1">
    <citation type="journal article" date="2019" name="Genome Biol. Evol.">
        <title>Insights into the evolution of the New World diploid cottons (Gossypium, subgenus Houzingenia) based on genome sequencing.</title>
        <authorList>
            <person name="Grover C.E."/>
            <person name="Arick M.A. 2nd"/>
            <person name="Thrash A."/>
            <person name="Conover J.L."/>
            <person name="Sanders W.S."/>
            <person name="Peterson D.G."/>
            <person name="Frelichowski J.E."/>
            <person name="Scheffler J.A."/>
            <person name="Scheffler B.E."/>
            <person name="Wendel J.F."/>
        </authorList>
    </citation>
    <scope>NUCLEOTIDE SEQUENCE [LARGE SCALE GENOMIC DNA]</scope>
    <source>
        <strain evidence="2">0</strain>
        <tissue evidence="2">Leaf</tissue>
    </source>
</reference>
<dbReference type="EMBL" id="JABFAD010000001">
    <property type="protein sequence ID" value="MBA0791170.1"/>
    <property type="molecule type" value="Genomic_DNA"/>
</dbReference>
<organism evidence="2 3">
    <name type="scientific">Gossypium harknessii</name>
    <dbReference type="NCBI Taxonomy" id="34285"/>
    <lineage>
        <taxon>Eukaryota</taxon>
        <taxon>Viridiplantae</taxon>
        <taxon>Streptophyta</taxon>
        <taxon>Embryophyta</taxon>
        <taxon>Tracheophyta</taxon>
        <taxon>Spermatophyta</taxon>
        <taxon>Magnoliopsida</taxon>
        <taxon>eudicotyledons</taxon>
        <taxon>Gunneridae</taxon>
        <taxon>Pentapetalae</taxon>
        <taxon>rosids</taxon>
        <taxon>malvids</taxon>
        <taxon>Malvales</taxon>
        <taxon>Malvaceae</taxon>
        <taxon>Malvoideae</taxon>
        <taxon>Gossypium</taxon>
    </lineage>
</organism>
<name>A0A7J9G0R3_9ROSI</name>
<evidence type="ECO:0000313" key="3">
    <source>
        <dbReference type="Proteomes" id="UP000593560"/>
    </source>
</evidence>
<dbReference type="AlphaFoldDB" id="A0A7J9G0R3"/>
<dbReference type="Proteomes" id="UP000593560">
    <property type="component" value="Unassembled WGS sequence"/>
</dbReference>
<gene>
    <name evidence="2" type="ORF">Gohar_015765</name>
</gene>
<accession>A0A7J9G0R3</accession>
<dbReference type="InterPro" id="IPR011528">
    <property type="entry name" value="NERD"/>
</dbReference>